<evidence type="ECO:0000313" key="1">
    <source>
        <dbReference type="EMBL" id="KKO08548.1"/>
    </source>
</evidence>
<organism evidence="1">
    <name type="scientific">marine sediment metagenome</name>
    <dbReference type="NCBI Taxonomy" id="412755"/>
    <lineage>
        <taxon>unclassified sequences</taxon>
        <taxon>metagenomes</taxon>
        <taxon>ecological metagenomes</taxon>
    </lineage>
</organism>
<dbReference type="AlphaFoldDB" id="A0A0F9W8B7"/>
<gene>
    <name evidence="1" type="ORF">LCGC14_0044880</name>
</gene>
<reference evidence="1" key="1">
    <citation type="journal article" date="2015" name="Nature">
        <title>Complex archaea that bridge the gap between prokaryotes and eukaryotes.</title>
        <authorList>
            <person name="Spang A."/>
            <person name="Saw J.H."/>
            <person name="Jorgensen S.L."/>
            <person name="Zaremba-Niedzwiedzka K."/>
            <person name="Martijn J."/>
            <person name="Lind A.E."/>
            <person name="van Eijk R."/>
            <person name="Schleper C."/>
            <person name="Guy L."/>
            <person name="Ettema T.J."/>
        </authorList>
    </citation>
    <scope>NUCLEOTIDE SEQUENCE</scope>
</reference>
<accession>A0A0F9W8B7</accession>
<name>A0A0F9W8B7_9ZZZZ</name>
<sequence>MMQLSKKHYSPGKRTLDDFADTIICRSTSSGRAVLDTGFYDSVSDPDFAPSGYGDSFDTAAKNCGARIREAAQDGKRYDCLHGYTLQYRLMYHWDRKEKFVELGLDPNEVMKDCNDSFGQWPLGASWLQNVKGARHAEFFFKLLVATGQKGIEDGVYDRLSAIDAIMVELADEFPQIGQSIHHPNIPRPRSETELRDIVLERLHEIFDGPDVSIEDSDDIEMAGP</sequence>
<proteinExistence type="predicted"/>
<comment type="caution">
    <text evidence="1">The sequence shown here is derived from an EMBL/GenBank/DDBJ whole genome shotgun (WGS) entry which is preliminary data.</text>
</comment>
<protein>
    <submittedName>
        <fullName evidence="1">Uncharacterized protein</fullName>
    </submittedName>
</protein>
<dbReference type="EMBL" id="LAZR01000009">
    <property type="protein sequence ID" value="KKO08548.1"/>
    <property type="molecule type" value="Genomic_DNA"/>
</dbReference>